<dbReference type="OrthoDB" id="9801856at2"/>
<accession>A0A272EUM8</accession>
<evidence type="ECO:0000313" key="8">
    <source>
        <dbReference type="Proteomes" id="UP000623509"/>
    </source>
</evidence>
<organism evidence="6 7">
    <name type="scientific">Candidatus Dactylopiibacterium carminicum</name>
    <dbReference type="NCBI Taxonomy" id="857335"/>
    <lineage>
        <taxon>Bacteria</taxon>
        <taxon>Pseudomonadati</taxon>
        <taxon>Pseudomonadota</taxon>
        <taxon>Betaproteobacteria</taxon>
        <taxon>Rhodocyclales</taxon>
        <taxon>Rhodocyclaceae</taxon>
        <taxon>Candidatus Dactylopiibacterium</taxon>
    </lineage>
</organism>
<dbReference type="PANTHER" id="PTHR11049:SF5">
    <property type="entry name" value="ACYL-COA THIOESTER HYDROLASE YCIA"/>
    <property type="match status" value="1"/>
</dbReference>
<dbReference type="EMBL" id="NMRN01000013">
    <property type="protein sequence ID" value="PAS93756.1"/>
    <property type="molecule type" value="Genomic_DNA"/>
</dbReference>
<dbReference type="Proteomes" id="UP000216107">
    <property type="component" value="Unassembled WGS sequence"/>
</dbReference>
<dbReference type="InterPro" id="IPR029069">
    <property type="entry name" value="HotDog_dom_sf"/>
</dbReference>
<evidence type="ECO:0000256" key="1">
    <source>
        <dbReference type="ARBA" id="ARBA00010458"/>
    </source>
</evidence>
<evidence type="ECO:0000313" key="6">
    <source>
        <dbReference type="EMBL" id="PAS93756.1"/>
    </source>
</evidence>
<protein>
    <submittedName>
        <fullName evidence="6">Acyl-CoA thioesterase</fullName>
    </submittedName>
</protein>
<dbReference type="Proteomes" id="UP000623509">
    <property type="component" value="Unassembled WGS sequence"/>
</dbReference>
<reference evidence="6 7" key="2">
    <citation type="submission" date="2017-07" db="EMBL/GenBank/DDBJ databases">
        <title>Candidatus Dactylopiibacterium carminicum, a nitrogen-fixing symbiont of the cochineal insect Dactylopius coccus and Dactylopius opuntiae (Hemiptera: Coccoidea: Dactylopiidae).</title>
        <authorList>
            <person name="Vera A."/>
        </authorList>
    </citation>
    <scope>NUCLEOTIDE SEQUENCE [LARGE SCALE GENOMIC DNA]</scope>
    <source>
        <strain evidence="6 7">NFDCM</strain>
    </source>
</reference>
<proteinExistence type="inferred from homology"/>
<sequence>MAQMDLCGAVLAKQLSRGRVVTAAAEAMSFHRPVIVGDVVCCYGECVHVGRSSMKVAVEVWVKKVTSEPIGERYCVTEAVFTYVAVGADGRPREVPREGNAELAEVLALLGR</sequence>
<keyword evidence="8" id="KW-1185">Reference proteome</keyword>
<evidence type="ECO:0000256" key="2">
    <source>
        <dbReference type="ARBA" id="ARBA00022801"/>
    </source>
</evidence>
<dbReference type="GO" id="GO:0009062">
    <property type="term" value="P:fatty acid catabolic process"/>
    <property type="evidence" value="ECO:0007669"/>
    <property type="project" value="TreeGrafter"/>
</dbReference>
<keyword evidence="2 3" id="KW-0378">Hydrolase</keyword>
<dbReference type="GO" id="GO:0006637">
    <property type="term" value="P:acyl-CoA metabolic process"/>
    <property type="evidence" value="ECO:0007669"/>
    <property type="project" value="TreeGrafter"/>
</dbReference>
<dbReference type="PROSITE" id="PS51770">
    <property type="entry name" value="HOTDOG_ACOT"/>
    <property type="match status" value="1"/>
</dbReference>
<dbReference type="AlphaFoldDB" id="A0A272EUM8"/>
<dbReference type="PANTHER" id="PTHR11049">
    <property type="entry name" value="ACYL COENZYME A THIOESTER HYDROLASE"/>
    <property type="match status" value="1"/>
</dbReference>
<evidence type="ECO:0000313" key="5">
    <source>
        <dbReference type="EMBL" id="KAF7599791.1"/>
    </source>
</evidence>
<feature type="domain" description="HotDog ACOT-type" evidence="4">
    <location>
        <begin position="1"/>
        <end position="89"/>
    </location>
</feature>
<dbReference type="GO" id="GO:0005829">
    <property type="term" value="C:cytosol"/>
    <property type="evidence" value="ECO:0007669"/>
    <property type="project" value="TreeGrafter"/>
</dbReference>
<dbReference type="CDD" id="cd03442">
    <property type="entry name" value="BFIT_BACH"/>
    <property type="match status" value="1"/>
</dbReference>
<evidence type="ECO:0000313" key="7">
    <source>
        <dbReference type="Proteomes" id="UP000216107"/>
    </source>
</evidence>
<dbReference type="SUPFAM" id="SSF54637">
    <property type="entry name" value="Thioesterase/thiol ester dehydrase-isomerase"/>
    <property type="match status" value="1"/>
</dbReference>
<dbReference type="Pfam" id="PF03061">
    <property type="entry name" value="4HBT"/>
    <property type="match status" value="1"/>
</dbReference>
<evidence type="ECO:0000259" key="4">
    <source>
        <dbReference type="PROSITE" id="PS51770"/>
    </source>
</evidence>
<dbReference type="InterPro" id="IPR033120">
    <property type="entry name" value="HOTDOG_ACOT"/>
</dbReference>
<dbReference type="InterPro" id="IPR006683">
    <property type="entry name" value="Thioestr_dom"/>
</dbReference>
<comment type="caution">
    <text evidence="6">The sequence shown here is derived from an EMBL/GenBank/DDBJ whole genome shotgun (WGS) entry which is preliminary data.</text>
</comment>
<comment type="similarity">
    <text evidence="1">Belongs to the acyl coenzyme A hydrolase family.</text>
</comment>
<dbReference type="GO" id="GO:0052816">
    <property type="term" value="F:long-chain fatty acyl-CoA hydrolase activity"/>
    <property type="evidence" value="ECO:0007669"/>
    <property type="project" value="TreeGrafter"/>
</dbReference>
<reference evidence="5 8" key="1">
    <citation type="submission" date="2016-08" db="EMBL/GenBank/DDBJ databases">
        <title>Candidatus Dactylopiibacterium carminicum genome sequence.</title>
        <authorList>
            <person name="Ramirez-Puebla S.T."/>
            <person name="Ormeno-Orrillo E."/>
            <person name="Vera-Ponce De Leon A."/>
            <person name="Luis L."/>
            <person name="Sanchez-Flores A."/>
            <person name="Monica R."/>
            <person name="Martinez-Romero E."/>
        </authorList>
    </citation>
    <scope>NUCLEOTIDE SEQUENCE [LARGE SCALE GENOMIC DNA]</scope>
    <source>
        <strain evidence="5">END1</strain>
    </source>
</reference>
<gene>
    <name evidence="5" type="ORF">BGI27_06250</name>
    <name evidence="6" type="ORF">CGU29_06690</name>
</gene>
<evidence type="ECO:0000256" key="3">
    <source>
        <dbReference type="PROSITE-ProRule" id="PRU01106"/>
    </source>
</evidence>
<dbReference type="EMBL" id="MDUX01000014">
    <property type="protein sequence ID" value="KAF7599791.1"/>
    <property type="molecule type" value="Genomic_DNA"/>
</dbReference>
<dbReference type="Gene3D" id="3.10.129.10">
    <property type="entry name" value="Hotdog Thioesterase"/>
    <property type="match status" value="1"/>
</dbReference>
<dbReference type="InterPro" id="IPR040170">
    <property type="entry name" value="Cytosol_ACT"/>
</dbReference>
<name>A0A272EUM8_9RHOO</name>